<name>A0A815BS98_ADIRI</name>
<evidence type="ECO:0000256" key="2">
    <source>
        <dbReference type="ARBA" id="ARBA00022692"/>
    </source>
</evidence>
<dbReference type="PROSITE" id="PS50262">
    <property type="entry name" value="G_PROTEIN_RECEP_F1_2"/>
    <property type="match status" value="1"/>
</dbReference>
<feature type="domain" description="G-protein coupled receptors family 1 profile" evidence="6">
    <location>
        <begin position="34"/>
        <end position="293"/>
    </location>
</feature>
<feature type="transmembrane region" description="Helical" evidence="5">
    <location>
        <begin position="135"/>
        <end position="160"/>
    </location>
</feature>
<sequence length="308" mass="35990">MNDSSNDADSSIAYKSPVLWLWLLLVFIGFSVLCSVFLLIHFLAIRSLRQAINNHIVIVVLILSLIYTLFDAGSSITYYRLNRVVWPQSPVFCYIWLFIDIGIYNTITVLLAWGSFERHILVFHHQLTNTQWKKIFVHYVPLYFLLSYMTLFYVIVVFIYPCENYWDYSWAVCGVSGCYHENTILAYWELYFHGIIPMMLIALFNVTLLIRVICHKRTVQQRIAWKKYRKMAIQLLSISALYLSVNFPLFLIAMLNLVGLFLNNPATGVLSFLTYHVIMFLPFVSLGSLPDVWTKMKNLCHRKVIIPI</sequence>
<keyword evidence="4 5" id="KW-0472">Membrane</keyword>
<comment type="caution">
    <text evidence="7">The sequence shown here is derived from an EMBL/GenBank/DDBJ whole genome shotgun (WGS) entry which is preliminary data.</text>
</comment>
<dbReference type="EMBL" id="CAJNOR010002291">
    <property type="protein sequence ID" value="CAF1273736.1"/>
    <property type="molecule type" value="Genomic_DNA"/>
</dbReference>
<dbReference type="EMBL" id="CAJNOJ010000616">
    <property type="protein sequence ID" value="CAF1497430.1"/>
    <property type="molecule type" value="Genomic_DNA"/>
</dbReference>
<dbReference type="InterPro" id="IPR017452">
    <property type="entry name" value="GPCR_Rhodpsn_7TM"/>
</dbReference>
<feature type="transmembrane region" description="Helical" evidence="5">
    <location>
        <begin position="235"/>
        <end position="261"/>
    </location>
</feature>
<feature type="transmembrane region" description="Helical" evidence="5">
    <location>
        <begin position="56"/>
        <end position="79"/>
    </location>
</feature>
<feature type="transmembrane region" description="Helical" evidence="5">
    <location>
        <begin position="20"/>
        <end position="44"/>
    </location>
</feature>
<keyword evidence="3 5" id="KW-1133">Transmembrane helix</keyword>
<dbReference type="SUPFAM" id="SSF81321">
    <property type="entry name" value="Family A G protein-coupled receptor-like"/>
    <property type="match status" value="1"/>
</dbReference>
<keyword evidence="9" id="KW-1185">Reference proteome</keyword>
<evidence type="ECO:0000256" key="4">
    <source>
        <dbReference type="ARBA" id="ARBA00023136"/>
    </source>
</evidence>
<evidence type="ECO:0000313" key="7">
    <source>
        <dbReference type="EMBL" id="CAF1273736.1"/>
    </source>
</evidence>
<feature type="transmembrane region" description="Helical" evidence="5">
    <location>
        <begin position="273"/>
        <end position="293"/>
    </location>
</feature>
<dbReference type="AlphaFoldDB" id="A0A815BS98"/>
<feature type="transmembrane region" description="Helical" evidence="5">
    <location>
        <begin position="190"/>
        <end position="214"/>
    </location>
</feature>
<dbReference type="GO" id="GO:0016020">
    <property type="term" value="C:membrane"/>
    <property type="evidence" value="ECO:0007669"/>
    <property type="project" value="UniProtKB-SubCell"/>
</dbReference>
<evidence type="ECO:0000313" key="9">
    <source>
        <dbReference type="Proteomes" id="UP000663828"/>
    </source>
</evidence>
<accession>A0A815BS98</accession>
<reference evidence="7" key="1">
    <citation type="submission" date="2021-02" db="EMBL/GenBank/DDBJ databases">
        <authorList>
            <person name="Nowell W R."/>
        </authorList>
    </citation>
    <scope>NUCLEOTIDE SEQUENCE</scope>
</reference>
<dbReference type="OrthoDB" id="10021178at2759"/>
<comment type="subcellular location">
    <subcellularLocation>
        <location evidence="1">Membrane</location>
    </subcellularLocation>
</comment>
<evidence type="ECO:0000259" key="6">
    <source>
        <dbReference type="PROSITE" id="PS50262"/>
    </source>
</evidence>
<evidence type="ECO:0000256" key="1">
    <source>
        <dbReference type="ARBA" id="ARBA00004370"/>
    </source>
</evidence>
<keyword evidence="2 5" id="KW-0812">Transmembrane</keyword>
<evidence type="ECO:0000256" key="5">
    <source>
        <dbReference type="SAM" id="Phobius"/>
    </source>
</evidence>
<proteinExistence type="predicted"/>
<dbReference type="Gene3D" id="1.20.1070.10">
    <property type="entry name" value="Rhodopsin 7-helix transmembrane proteins"/>
    <property type="match status" value="1"/>
</dbReference>
<dbReference type="Proteomes" id="UP000663852">
    <property type="component" value="Unassembled WGS sequence"/>
</dbReference>
<evidence type="ECO:0000313" key="8">
    <source>
        <dbReference type="EMBL" id="CAF1497430.1"/>
    </source>
</evidence>
<organism evidence="7 9">
    <name type="scientific">Adineta ricciae</name>
    <name type="common">Rotifer</name>
    <dbReference type="NCBI Taxonomy" id="249248"/>
    <lineage>
        <taxon>Eukaryota</taxon>
        <taxon>Metazoa</taxon>
        <taxon>Spiralia</taxon>
        <taxon>Gnathifera</taxon>
        <taxon>Rotifera</taxon>
        <taxon>Eurotatoria</taxon>
        <taxon>Bdelloidea</taxon>
        <taxon>Adinetida</taxon>
        <taxon>Adinetidae</taxon>
        <taxon>Adineta</taxon>
    </lineage>
</organism>
<evidence type="ECO:0000256" key="3">
    <source>
        <dbReference type="ARBA" id="ARBA00022989"/>
    </source>
</evidence>
<protein>
    <recommendedName>
        <fullName evidence="6">G-protein coupled receptors family 1 profile domain-containing protein</fullName>
    </recommendedName>
</protein>
<gene>
    <name evidence="8" type="ORF">EDS130_LOCUS42412</name>
    <name evidence="7" type="ORF">XAT740_LOCUS27437</name>
</gene>
<dbReference type="Proteomes" id="UP000663828">
    <property type="component" value="Unassembled WGS sequence"/>
</dbReference>
<feature type="transmembrane region" description="Helical" evidence="5">
    <location>
        <begin position="91"/>
        <end position="114"/>
    </location>
</feature>